<accession>A0AAW2EQK5</accession>
<dbReference type="EMBL" id="JADYXP020000018">
    <property type="protein sequence ID" value="KAL0106018.1"/>
    <property type="molecule type" value="Genomic_DNA"/>
</dbReference>
<evidence type="ECO:0000313" key="3">
    <source>
        <dbReference type="Proteomes" id="UP001430953"/>
    </source>
</evidence>
<reference evidence="2 3" key="1">
    <citation type="submission" date="2023-03" db="EMBL/GenBank/DDBJ databases">
        <title>High recombination rates correlate with genetic variation in Cardiocondyla obscurior ants.</title>
        <authorList>
            <person name="Errbii M."/>
        </authorList>
    </citation>
    <scope>NUCLEOTIDE SEQUENCE [LARGE SCALE GENOMIC DNA]</scope>
    <source>
        <strain evidence="2">Alpha-2009</strain>
        <tissue evidence="2">Whole body</tissue>
    </source>
</reference>
<gene>
    <name evidence="2" type="ORF">PUN28_016026</name>
</gene>
<evidence type="ECO:0000256" key="1">
    <source>
        <dbReference type="SAM" id="MobiDB-lite"/>
    </source>
</evidence>
<sequence length="604" mass="67715">MSAASKTSIGKSKSSGKSQYLSSTSETKQKHVITPSEELILPVGPHHVIELTMKKNRGQKHASPAVNSSPGQKTEKKKSTGGWGDVFRQQSVSHVVNKQYGKCGNQNEVGVVKKDINVKKQQKSPVKCPMKSGAKQCTTLCGCSSVLVRDRAVQCEIYNSNKLSELAIDMLHSIKELKGLVSKKDEKQCEILTKMEHLCEKLLNSKSKTDFSTATLKDCKKIKTTSDDLFILEREKLHSEILIRAEQLREIENKCSELSFHAKTLTQQLNKATSEKNDVMSLLTDLRRQHEDNKIIITNLETNLTKQTELAHKNDVENKLLTMEINKISIISLNQEKLINGYRTLTTDLKNQIAKQLKESEGYKKEDIVSPQMSLVYTGLAYSSPTSSFSDGSNESLVHDLSISSVDSVIEKDRTLRKDLPRDSELVSLLDEGSSYTMLDQNGALNYKGSTPLGNNENNINSHQNVETNNVSVKKSFSKSHNKENEMHNTGKFTRLKEQRDDNTKNLFLNASKTLENVTSVKSTNTNIRRRVDMLNQKPVNVPSLLRDCPRPDWSDSSLLSISTVSSLNLVPSQTTSNRTTKVSDHLTMTDDALTHTTDFWKRR</sequence>
<organism evidence="2 3">
    <name type="scientific">Cardiocondyla obscurior</name>
    <dbReference type="NCBI Taxonomy" id="286306"/>
    <lineage>
        <taxon>Eukaryota</taxon>
        <taxon>Metazoa</taxon>
        <taxon>Ecdysozoa</taxon>
        <taxon>Arthropoda</taxon>
        <taxon>Hexapoda</taxon>
        <taxon>Insecta</taxon>
        <taxon>Pterygota</taxon>
        <taxon>Neoptera</taxon>
        <taxon>Endopterygota</taxon>
        <taxon>Hymenoptera</taxon>
        <taxon>Apocrita</taxon>
        <taxon>Aculeata</taxon>
        <taxon>Formicoidea</taxon>
        <taxon>Formicidae</taxon>
        <taxon>Myrmicinae</taxon>
        <taxon>Cardiocondyla</taxon>
    </lineage>
</organism>
<feature type="region of interest" description="Disordered" evidence="1">
    <location>
        <begin position="1"/>
        <end position="39"/>
    </location>
</feature>
<comment type="caution">
    <text evidence="2">The sequence shown here is derived from an EMBL/GenBank/DDBJ whole genome shotgun (WGS) entry which is preliminary data.</text>
</comment>
<protein>
    <submittedName>
        <fullName evidence="2">Uncharacterized protein</fullName>
    </submittedName>
</protein>
<dbReference type="AlphaFoldDB" id="A0AAW2EQK5"/>
<feature type="compositionally biased region" description="Low complexity" evidence="1">
    <location>
        <begin position="1"/>
        <end position="25"/>
    </location>
</feature>
<proteinExistence type="predicted"/>
<feature type="region of interest" description="Disordered" evidence="1">
    <location>
        <begin position="55"/>
        <end position="84"/>
    </location>
</feature>
<dbReference type="Proteomes" id="UP001430953">
    <property type="component" value="Unassembled WGS sequence"/>
</dbReference>
<keyword evidence="3" id="KW-1185">Reference proteome</keyword>
<name>A0AAW2EQK5_9HYME</name>
<evidence type="ECO:0000313" key="2">
    <source>
        <dbReference type="EMBL" id="KAL0106018.1"/>
    </source>
</evidence>